<dbReference type="EMBL" id="CP097899">
    <property type="protein sequence ID" value="URN92744.1"/>
    <property type="molecule type" value="Genomic_DNA"/>
</dbReference>
<evidence type="ECO:0000256" key="2">
    <source>
        <dbReference type="SAM" id="SignalP"/>
    </source>
</evidence>
<feature type="compositionally biased region" description="Low complexity" evidence="1">
    <location>
        <begin position="29"/>
        <end position="41"/>
    </location>
</feature>
<feature type="compositionally biased region" description="Polar residues" evidence="1">
    <location>
        <begin position="45"/>
        <end position="55"/>
    </location>
</feature>
<reference evidence="3" key="1">
    <citation type="submission" date="2022-05" db="EMBL/GenBank/DDBJ databases">
        <title>Novel bacterial taxa in a minimal lignocellulolytic consortium and its capacity to transform plastics disclosed by genome-resolved metagenomics.</title>
        <authorList>
            <person name="Rodriguez C.A.D."/>
            <person name="Diaz-Garcia L."/>
            <person name="Herrera K."/>
            <person name="Tarazona N.A."/>
            <person name="Sproer C."/>
            <person name="Overmann J."/>
            <person name="Jimenez D.J."/>
        </authorList>
    </citation>
    <scope>NUCLEOTIDE SEQUENCE</scope>
    <source>
        <strain evidence="3">MAG5</strain>
    </source>
</reference>
<dbReference type="Proteomes" id="UP001056756">
    <property type="component" value="Chromosome"/>
</dbReference>
<protein>
    <recommendedName>
        <fullName evidence="5">Lipoprotein</fullName>
    </recommendedName>
</protein>
<evidence type="ECO:0000256" key="1">
    <source>
        <dbReference type="SAM" id="MobiDB-lite"/>
    </source>
</evidence>
<feature type="region of interest" description="Disordered" evidence="1">
    <location>
        <begin position="29"/>
        <end position="99"/>
    </location>
</feature>
<keyword evidence="2" id="KW-0732">Signal</keyword>
<evidence type="ECO:0008006" key="5">
    <source>
        <dbReference type="Google" id="ProtNLM"/>
    </source>
</evidence>
<dbReference type="PROSITE" id="PS51257">
    <property type="entry name" value="PROKAR_LIPOPROTEIN"/>
    <property type="match status" value="1"/>
</dbReference>
<feature type="compositionally biased region" description="Polar residues" evidence="1">
    <location>
        <begin position="83"/>
        <end position="93"/>
    </location>
</feature>
<proteinExistence type="predicted"/>
<gene>
    <name evidence="3" type="ORF">NAG76_12880</name>
</gene>
<sequence>MKWKNKAKKTATTTSAILLAIMLTACSDQNNNTLPQNNTQEEQTDVGSVPSTNLPEGTGELDPGSISGEGNSNGDNDTEKPNDNNSGSNNGQTAPDKITESDVISAKGIYIGAADNHTIEIEMDNTYISLQVDEDLQYIIDEFPSDKPVTFEYVEKTSKELGVTQNWLKSIKLE</sequence>
<name>A0A9J6Z9W4_9BACL</name>
<evidence type="ECO:0000313" key="3">
    <source>
        <dbReference type="EMBL" id="URN92744.1"/>
    </source>
</evidence>
<dbReference type="AlphaFoldDB" id="A0A9J6Z9W4"/>
<dbReference type="KEGG" id="plig:NAG76_12880"/>
<feature type="signal peptide" evidence="2">
    <location>
        <begin position="1"/>
        <end position="27"/>
    </location>
</feature>
<feature type="chain" id="PRO_5039954922" description="Lipoprotein" evidence="2">
    <location>
        <begin position="28"/>
        <end position="174"/>
    </location>
</feature>
<accession>A0A9J6Z9W4</accession>
<evidence type="ECO:0000313" key="4">
    <source>
        <dbReference type="Proteomes" id="UP001056756"/>
    </source>
</evidence>
<organism evidence="3 4">
    <name type="scientific">Candidatus Pristimantibacillus lignocellulolyticus</name>
    <dbReference type="NCBI Taxonomy" id="2994561"/>
    <lineage>
        <taxon>Bacteria</taxon>
        <taxon>Bacillati</taxon>
        <taxon>Bacillota</taxon>
        <taxon>Bacilli</taxon>
        <taxon>Bacillales</taxon>
        <taxon>Paenibacillaceae</taxon>
        <taxon>Candidatus Pristimantibacillus</taxon>
    </lineage>
</organism>